<dbReference type="InterPro" id="IPR013977">
    <property type="entry name" value="GcvT_C"/>
</dbReference>
<name>A0A0F6YGZ4_9BACT</name>
<protein>
    <submittedName>
        <fullName evidence="4">Folate-dependent protein for Fe/S cluster synthesis/repair in oxidative stress</fullName>
    </submittedName>
</protein>
<gene>
    <name evidence="4" type="ORF">DB32_002400</name>
</gene>
<evidence type="ECO:0000313" key="5">
    <source>
        <dbReference type="Proteomes" id="UP000034883"/>
    </source>
</evidence>
<organism evidence="4 5">
    <name type="scientific">Sandaracinus amylolyticus</name>
    <dbReference type="NCBI Taxonomy" id="927083"/>
    <lineage>
        <taxon>Bacteria</taxon>
        <taxon>Pseudomonadati</taxon>
        <taxon>Myxococcota</taxon>
        <taxon>Polyangia</taxon>
        <taxon>Polyangiales</taxon>
        <taxon>Sandaracinaceae</taxon>
        <taxon>Sandaracinus</taxon>
    </lineage>
</organism>
<dbReference type="PANTHER" id="PTHR22602">
    <property type="entry name" value="TRANSFERASE CAF17, MITOCHONDRIAL-RELATED"/>
    <property type="match status" value="1"/>
</dbReference>
<accession>A0A0F6YGZ4</accession>
<dbReference type="PANTHER" id="PTHR22602:SF0">
    <property type="entry name" value="TRANSFERASE CAF17, MITOCHONDRIAL-RELATED"/>
    <property type="match status" value="1"/>
</dbReference>
<dbReference type="PIRSF" id="PIRSF006487">
    <property type="entry name" value="GcvT"/>
    <property type="match status" value="1"/>
</dbReference>
<reference evidence="4 5" key="1">
    <citation type="submission" date="2015-03" db="EMBL/GenBank/DDBJ databases">
        <title>Genome assembly of Sandaracinus amylolyticus DSM 53668.</title>
        <authorList>
            <person name="Sharma G."/>
            <person name="Subramanian S."/>
        </authorList>
    </citation>
    <scope>NUCLEOTIDE SEQUENCE [LARGE SCALE GENOMIC DNA]</scope>
    <source>
        <strain evidence="4 5">DSM 53668</strain>
    </source>
</reference>
<dbReference type="OrthoDB" id="9796287at2"/>
<dbReference type="NCBIfam" id="TIGR03317">
    <property type="entry name" value="ygfZ_signature"/>
    <property type="match status" value="1"/>
</dbReference>
<evidence type="ECO:0000259" key="3">
    <source>
        <dbReference type="Pfam" id="PF08669"/>
    </source>
</evidence>
<dbReference type="EMBL" id="CP011125">
    <property type="protein sequence ID" value="AKF05251.1"/>
    <property type="molecule type" value="Genomic_DNA"/>
</dbReference>
<feature type="domain" description="Aminomethyltransferase C-terminal" evidence="3">
    <location>
        <begin position="234"/>
        <end position="305"/>
    </location>
</feature>
<sequence length="307" mass="32779">MTSDAQVREAGWLESTAGVRALEDRVLVSVRGDDARTWLNGQITNDVRTTRAGDAVYALAIHVKGRVLADLFVLDRGERGLAMTLPRRNLAALLEHFERYVIMEDVELVTDESVALVTVQGPRAKDVETDGLETYACDRLGRGGVDVLAPSAQRDEVLAALTQRAAAIGGGAISEEGWELARLRAARPALFADFGEHTYPQEAGLEQGAVSFQKGCYLGQEVVCMLENRGQLNRRLVALESDAELAPGVGITDASGAKLGEITSAVRDPERARTLALGFVKRAHASAGTELTSDKGALRVTAVVASA</sequence>
<proteinExistence type="predicted"/>
<evidence type="ECO:0000313" key="4">
    <source>
        <dbReference type="EMBL" id="AKF05251.1"/>
    </source>
</evidence>
<dbReference type="InterPro" id="IPR017703">
    <property type="entry name" value="YgfZ/GCV_T_CS"/>
</dbReference>
<feature type="domain" description="GCVT N-terminal" evidence="2">
    <location>
        <begin position="5"/>
        <end position="127"/>
    </location>
</feature>
<evidence type="ECO:0000256" key="1">
    <source>
        <dbReference type="ARBA" id="ARBA00022946"/>
    </source>
</evidence>
<dbReference type="AlphaFoldDB" id="A0A0F6YGZ4"/>
<dbReference type="InterPro" id="IPR027266">
    <property type="entry name" value="TrmE/GcvT-like"/>
</dbReference>
<dbReference type="Pfam" id="PF08669">
    <property type="entry name" value="GCV_T_C"/>
    <property type="match status" value="1"/>
</dbReference>
<dbReference type="SUPFAM" id="SSF101790">
    <property type="entry name" value="Aminomethyltransferase beta-barrel domain"/>
    <property type="match status" value="1"/>
</dbReference>
<dbReference type="RefSeq" id="WP_053232512.1">
    <property type="nucleotide sequence ID" value="NZ_CP011125.1"/>
</dbReference>
<keyword evidence="5" id="KW-1185">Reference proteome</keyword>
<dbReference type="SUPFAM" id="SSF103025">
    <property type="entry name" value="Folate-binding domain"/>
    <property type="match status" value="1"/>
</dbReference>
<dbReference type="Pfam" id="PF01571">
    <property type="entry name" value="GCV_T"/>
    <property type="match status" value="1"/>
</dbReference>
<dbReference type="GO" id="GO:0016226">
    <property type="term" value="P:iron-sulfur cluster assembly"/>
    <property type="evidence" value="ECO:0007669"/>
    <property type="project" value="TreeGrafter"/>
</dbReference>
<dbReference type="Gene3D" id="3.30.1360.120">
    <property type="entry name" value="Probable tRNA modification gtpase trme, domain 1"/>
    <property type="match status" value="1"/>
</dbReference>
<dbReference type="STRING" id="927083.DB32_002400"/>
<dbReference type="InterPro" id="IPR006222">
    <property type="entry name" value="GCVT_N"/>
</dbReference>
<dbReference type="InterPro" id="IPR045179">
    <property type="entry name" value="YgfZ/GcvT"/>
</dbReference>
<keyword evidence="1" id="KW-0809">Transit peptide</keyword>
<dbReference type="Proteomes" id="UP000034883">
    <property type="component" value="Chromosome"/>
</dbReference>
<dbReference type="InterPro" id="IPR029043">
    <property type="entry name" value="GcvT/YgfZ_C"/>
</dbReference>
<evidence type="ECO:0000259" key="2">
    <source>
        <dbReference type="Pfam" id="PF01571"/>
    </source>
</evidence>
<dbReference type="KEGG" id="samy:DB32_002400"/>